<organism evidence="4 5">
    <name type="scientific">Teichococcus aestuarii</name>
    <dbReference type="NCBI Taxonomy" id="568898"/>
    <lineage>
        <taxon>Bacteria</taxon>
        <taxon>Pseudomonadati</taxon>
        <taxon>Pseudomonadota</taxon>
        <taxon>Alphaproteobacteria</taxon>
        <taxon>Acetobacterales</taxon>
        <taxon>Roseomonadaceae</taxon>
        <taxon>Roseomonas</taxon>
    </lineage>
</organism>
<keyword evidence="4" id="KW-0969">Cilium</keyword>
<dbReference type="Proteomes" id="UP000245048">
    <property type="component" value="Unassembled WGS sequence"/>
</dbReference>
<evidence type="ECO:0000256" key="2">
    <source>
        <dbReference type="SAM" id="MobiDB-lite"/>
    </source>
</evidence>
<gene>
    <name evidence="4" type="ORF">CR165_13365</name>
</gene>
<feature type="region of interest" description="Disordered" evidence="2">
    <location>
        <begin position="58"/>
        <end position="91"/>
    </location>
</feature>
<accession>A0A2U1V2Y9</accession>
<evidence type="ECO:0000256" key="1">
    <source>
        <dbReference type="ARBA" id="ARBA00004117"/>
    </source>
</evidence>
<evidence type="ECO:0000313" key="5">
    <source>
        <dbReference type="Proteomes" id="UP000245048"/>
    </source>
</evidence>
<dbReference type="AlphaFoldDB" id="A0A2U1V2Y9"/>
<dbReference type="InterPro" id="IPR001444">
    <property type="entry name" value="Flag_bb_rod_N"/>
</dbReference>
<dbReference type="GO" id="GO:0009425">
    <property type="term" value="C:bacterial-type flagellum basal body"/>
    <property type="evidence" value="ECO:0007669"/>
    <property type="project" value="UniProtKB-SubCell"/>
</dbReference>
<dbReference type="EMBL" id="PDOA01000008">
    <property type="protein sequence ID" value="PWC28277.1"/>
    <property type="molecule type" value="Genomic_DNA"/>
</dbReference>
<proteinExistence type="predicted"/>
<keyword evidence="4" id="KW-0966">Cell projection</keyword>
<feature type="domain" description="Flagellar basal body rod protein N-terminal" evidence="3">
    <location>
        <begin position="22"/>
        <end position="42"/>
    </location>
</feature>
<sequence length="131" mass="13948">MSVSRPIPADPLALAGQRLHWLEQRQRVLAQNIANADTPGYQPRDLTPFAQALGRATASGGLARTDPRHMVSSTGGTARTDRAAAERSPNGNAVALDQQALKVAETDQAHALALGLRRSWAGLYRTALGRS</sequence>
<name>A0A2U1V2Y9_9PROT</name>
<dbReference type="RefSeq" id="WP_109517505.1">
    <property type="nucleotide sequence ID" value="NZ_PDOA01000008.1"/>
</dbReference>
<dbReference type="Pfam" id="PF00460">
    <property type="entry name" value="Flg_bb_rod"/>
    <property type="match status" value="1"/>
</dbReference>
<comment type="subcellular location">
    <subcellularLocation>
        <location evidence="1">Bacterial flagellum basal body</location>
    </subcellularLocation>
</comment>
<keyword evidence="5" id="KW-1185">Reference proteome</keyword>
<evidence type="ECO:0000259" key="3">
    <source>
        <dbReference type="Pfam" id="PF00460"/>
    </source>
</evidence>
<reference evidence="5" key="1">
    <citation type="submission" date="2017-10" db="EMBL/GenBank/DDBJ databases">
        <authorList>
            <person name="Toshchakov S.V."/>
            <person name="Goeva M.A."/>
        </authorList>
    </citation>
    <scope>NUCLEOTIDE SEQUENCE [LARGE SCALE GENOMIC DNA]</scope>
    <source>
        <strain evidence="5">JR1/69-1-13</strain>
    </source>
</reference>
<comment type="caution">
    <text evidence="4">The sequence shown here is derived from an EMBL/GenBank/DDBJ whole genome shotgun (WGS) entry which is preliminary data.</text>
</comment>
<dbReference type="OrthoDB" id="9788334at2"/>
<protein>
    <submittedName>
        <fullName evidence="4">Flagellar biosynthesis protein FlgB</fullName>
    </submittedName>
</protein>
<keyword evidence="4" id="KW-0282">Flagellum</keyword>
<evidence type="ECO:0000313" key="4">
    <source>
        <dbReference type="EMBL" id="PWC28277.1"/>
    </source>
</evidence>